<dbReference type="InterPro" id="IPR013083">
    <property type="entry name" value="Znf_RING/FYVE/PHD"/>
</dbReference>
<dbReference type="PANTHER" id="PTHR10044">
    <property type="entry name" value="INHIBITOR OF APOPTOSIS"/>
    <property type="match status" value="1"/>
</dbReference>
<keyword evidence="2" id="KW-0732">Signal</keyword>
<dbReference type="GO" id="GO:0061630">
    <property type="term" value="F:ubiquitin protein ligase activity"/>
    <property type="evidence" value="ECO:0007669"/>
    <property type="project" value="TreeGrafter"/>
</dbReference>
<dbReference type="GO" id="GO:0051726">
    <property type="term" value="P:regulation of cell cycle"/>
    <property type="evidence" value="ECO:0007669"/>
    <property type="project" value="TreeGrafter"/>
</dbReference>
<keyword evidence="4" id="KW-1185">Reference proteome</keyword>
<evidence type="ECO:0000256" key="2">
    <source>
        <dbReference type="SAM" id="SignalP"/>
    </source>
</evidence>
<dbReference type="PANTHER" id="PTHR10044:SF139">
    <property type="entry name" value="DEATH-ASSOCIATED INHIBITOR OF APOPTOSIS 2"/>
    <property type="match status" value="1"/>
</dbReference>
<dbReference type="InterPro" id="IPR001370">
    <property type="entry name" value="BIR_rpt"/>
</dbReference>
<dbReference type="Pfam" id="PF13920">
    <property type="entry name" value="zf-C3HC4_3"/>
    <property type="match status" value="1"/>
</dbReference>
<dbReference type="SMART" id="SM00238">
    <property type="entry name" value="BIR"/>
    <property type="match status" value="1"/>
</dbReference>
<sequence length="447" mass="49424">MGLCVQILALLQLIIHRVSQPKQTKNAITVCIGDTDIPITIASSSPTKIQPLYAWNKQGSLIKATSFKTFSLKDDNEDSCKEDVDCCFEGRYGHTEHDFLASRLRRNTWLRSNEIMYGLPTSIWVFPVISPVITIINRLAEGRCVHPKESMRHELLRLCTFRTYPTHGKPSCVRLAKAGFYYASQGDEVICYCCAKRISNWNERDDPLHAHRLVSASCSFLLRNSEVNEPVTDDSSESSNPRLNRILQSLDDLDEQPETRETENVSAARPDVSSLSTTTRSRTTEPATNVQNGVSGYSGECTSGLFTRELTATTNRTVGESQLSSVPVQHARSSIPAGSFACSSVAEAAIATPNDRRETVVPIKPGGRQLQGASNNRSDETREKLLLENRALKAQSKCLRCRRKEVCIAFLPCGHLVSCEGCSTDPSARKCFSCDAVVKARIKAFIA</sequence>
<evidence type="ECO:0000313" key="4">
    <source>
        <dbReference type="Proteomes" id="UP000828390"/>
    </source>
</evidence>
<reference evidence="3" key="1">
    <citation type="journal article" date="2019" name="bioRxiv">
        <title>The Genome of the Zebra Mussel, Dreissena polymorpha: A Resource for Invasive Species Research.</title>
        <authorList>
            <person name="McCartney M.A."/>
            <person name="Auch B."/>
            <person name="Kono T."/>
            <person name="Mallez S."/>
            <person name="Zhang Y."/>
            <person name="Obille A."/>
            <person name="Becker A."/>
            <person name="Abrahante J.E."/>
            <person name="Garbe J."/>
            <person name="Badalamenti J.P."/>
            <person name="Herman A."/>
            <person name="Mangelson H."/>
            <person name="Liachko I."/>
            <person name="Sullivan S."/>
            <person name="Sone E.D."/>
            <person name="Koren S."/>
            <person name="Silverstein K.A.T."/>
            <person name="Beckman K.B."/>
            <person name="Gohl D.M."/>
        </authorList>
    </citation>
    <scope>NUCLEOTIDE SEQUENCE</scope>
    <source>
        <strain evidence="3">Duluth1</strain>
        <tissue evidence="3">Whole animal</tissue>
    </source>
</reference>
<dbReference type="Pfam" id="PF00653">
    <property type="entry name" value="BIR"/>
    <property type="match status" value="1"/>
</dbReference>
<gene>
    <name evidence="3" type="ORF">DPMN_138977</name>
</gene>
<dbReference type="CDD" id="cd00022">
    <property type="entry name" value="BIR"/>
    <property type="match status" value="1"/>
</dbReference>
<dbReference type="GO" id="GO:0005634">
    <property type="term" value="C:nucleus"/>
    <property type="evidence" value="ECO:0007669"/>
    <property type="project" value="TreeGrafter"/>
</dbReference>
<evidence type="ECO:0008006" key="5">
    <source>
        <dbReference type="Google" id="ProtNLM"/>
    </source>
</evidence>
<feature type="signal peptide" evidence="2">
    <location>
        <begin position="1"/>
        <end position="19"/>
    </location>
</feature>
<protein>
    <recommendedName>
        <fullName evidence="5">RING-type domain-containing protein</fullName>
    </recommendedName>
</protein>
<name>A0A9D4G7N7_DREPO</name>
<dbReference type="SUPFAM" id="SSF57924">
    <property type="entry name" value="Inhibitor of apoptosis (IAP) repeat"/>
    <property type="match status" value="1"/>
</dbReference>
<proteinExistence type="predicted"/>
<feature type="chain" id="PRO_5039502517" description="RING-type domain-containing protein" evidence="2">
    <location>
        <begin position="20"/>
        <end position="447"/>
    </location>
</feature>
<dbReference type="PROSITE" id="PS50143">
    <property type="entry name" value="BIR_REPEAT_2"/>
    <property type="match status" value="1"/>
</dbReference>
<dbReference type="GO" id="GO:0031398">
    <property type="term" value="P:positive regulation of protein ubiquitination"/>
    <property type="evidence" value="ECO:0007669"/>
    <property type="project" value="TreeGrafter"/>
</dbReference>
<dbReference type="Gene3D" id="1.10.1170.10">
    <property type="entry name" value="Inhibitor Of Apoptosis Protein (2mihbC-IAP-1), Chain A"/>
    <property type="match status" value="1"/>
</dbReference>
<dbReference type="GO" id="GO:0043027">
    <property type="term" value="F:cysteine-type endopeptidase inhibitor activity involved in apoptotic process"/>
    <property type="evidence" value="ECO:0007669"/>
    <property type="project" value="TreeGrafter"/>
</dbReference>
<evidence type="ECO:0000256" key="1">
    <source>
        <dbReference type="SAM" id="MobiDB-lite"/>
    </source>
</evidence>
<dbReference type="GO" id="GO:0005737">
    <property type="term" value="C:cytoplasm"/>
    <property type="evidence" value="ECO:0007669"/>
    <property type="project" value="TreeGrafter"/>
</dbReference>
<feature type="region of interest" description="Disordered" evidence="1">
    <location>
        <begin position="249"/>
        <end position="295"/>
    </location>
</feature>
<comment type="caution">
    <text evidence="3">The sequence shown here is derived from an EMBL/GenBank/DDBJ whole genome shotgun (WGS) entry which is preliminary data.</text>
</comment>
<accession>A0A9D4G7N7</accession>
<dbReference type="Proteomes" id="UP000828390">
    <property type="component" value="Unassembled WGS sequence"/>
</dbReference>
<dbReference type="EMBL" id="JAIWYP010000006">
    <property type="protein sequence ID" value="KAH3810584.1"/>
    <property type="molecule type" value="Genomic_DNA"/>
</dbReference>
<dbReference type="InterPro" id="IPR050784">
    <property type="entry name" value="IAP"/>
</dbReference>
<feature type="compositionally biased region" description="Polar residues" evidence="1">
    <location>
        <begin position="285"/>
        <end position="295"/>
    </location>
</feature>
<reference evidence="3" key="2">
    <citation type="submission" date="2020-11" db="EMBL/GenBank/DDBJ databases">
        <authorList>
            <person name="McCartney M.A."/>
            <person name="Auch B."/>
            <person name="Kono T."/>
            <person name="Mallez S."/>
            <person name="Becker A."/>
            <person name="Gohl D.M."/>
            <person name="Silverstein K.A.T."/>
            <person name="Koren S."/>
            <person name="Bechman K.B."/>
            <person name="Herman A."/>
            <person name="Abrahante J.E."/>
            <person name="Garbe J."/>
        </authorList>
    </citation>
    <scope>NUCLEOTIDE SEQUENCE</scope>
    <source>
        <strain evidence="3">Duluth1</strain>
        <tissue evidence="3">Whole animal</tissue>
    </source>
</reference>
<dbReference type="Gene3D" id="3.30.40.10">
    <property type="entry name" value="Zinc/RING finger domain, C3HC4 (zinc finger)"/>
    <property type="match status" value="1"/>
</dbReference>
<evidence type="ECO:0000313" key="3">
    <source>
        <dbReference type="EMBL" id="KAH3810584.1"/>
    </source>
</evidence>
<organism evidence="3 4">
    <name type="scientific">Dreissena polymorpha</name>
    <name type="common">Zebra mussel</name>
    <name type="synonym">Mytilus polymorpha</name>
    <dbReference type="NCBI Taxonomy" id="45954"/>
    <lineage>
        <taxon>Eukaryota</taxon>
        <taxon>Metazoa</taxon>
        <taxon>Spiralia</taxon>
        <taxon>Lophotrochozoa</taxon>
        <taxon>Mollusca</taxon>
        <taxon>Bivalvia</taxon>
        <taxon>Autobranchia</taxon>
        <taxon>Heteroconchia</taxon>
        <taxon>Euheterodonta</taxon>
        <taxon>Imparidentia</taxon>
        <taxon>Neoheterodontei</taxon>
        <taxon>Myida</taxon>
        <taxon>Dreissenoidea</taxon>
        <taxon>Dreissenidae</taxon>
        <taxon>Dreissena</taxon>
    </lineage>
</organism>
<dbReference type="GO" id="GO:0043066">
    <property type="term" value="P:negative regulation of apoptotic process"/>
    <property type="evidence" value="ECO:0007669"/>
    <property type="project" value="TreeGrafter"/>
</dbReference>
<dbReference type="AlphaFoldDB" id="A0A9D4G7N7"/>